<organism evidence="1 2">
    <name type="scientific">Rhodococcus tukisamuensis</name>
    <dbReference type="NCBI Taxonomy" id="168276"/>
    <lineage>
        <taxon>Bacteria</taxon>
        <taxon>Bacillati</taxon>
        <taxon>Actinomycetota</taxon>
        <taxon>Actinomycetes</taxon>
        <taxon>Mycobacteriales</taxon>
        <taxon>Nocardiaceae</taxon>
        <taxon>Rhodococcus</taxon>
    </lineage>
</organism>
<proteinExistence type="predicted"/>
<dbReference type="InterPro" id="IPR036162">
    <property type="entry name" value="Resolvase-like_N_sf"/>
</dbReference>
<sequence length="51" mass="5817">MHEWDILAARKFDRLGRNAIQLSKLFGWCGEHDKTLVSCSESIDPVGCWPV</sequence>
<keyword evidence="2" id="KW-1185">Reference proteome</keyword>
<gene>
    <name evidence="1" type="ORF">SAMN05444580_10723</name>
</gene>
<dbReference type="GO" id="GO:0000150">
    <property type="term" value="F:DNA strand exchange activity"/>
    <property type="evidence" value="ECO:0007669"/>
    <property type="project" value="InterPro"/>
</dbReference>
<dbReference type="STRING" id="168276.SAMN05444580_10723"/>
<protein>
    <submittedName>
        <fullName evidence="1">Resolvase, N terminal domain</fullName>
    </submittedName>
</protein>
<dbReference type="EMBL" id="FNAB01000007">
    <property type="protein sequence ID" value="SDD84727.1"/>
    <property type="molecule type" value="Genomic_DNA"/>
</dbReference>
<name>A0A1G6Y4V0_9NOCA</name>
<accession>A0A1G6Y4V0</accession>
<dbReference type="Proteomes" id="UP000199417">
    <property type="component" value="Unassembled WGS sequence"/>
</dbReference>
<dbReference type="AlphaFoldDB" id="A0A1G6Y4V0"/>
<evidence type="ECO:0000313" key="2">
    <source>
        <dbReference type="Proteomes" id="UP000199417"/>
    </source>
</evidence>
<reference evidence="1 2" key="1">
    <citation type="submission" date="2016-10" db="EMBL/GenBank/DDBJ databases">
        <authorList>
            <person name="de Groot N.N."/>
        </authorList>
    </citation>
    <scope>NUCLEOTIDE SEQUENCE [LARGE SCALE GENOMIC DNA]</scope>
    <source>
        <strain evidence="1 2">JCM 11308</strain>
    </source>
</reference>
<dbReference type="Gene3D" id="3.40.50.1390">
    <property type="entry name" value="Resolvase, N-terminal catalytic domain"/>
    <property type="match status" value="1"/>
</dbReference>
<evidence type="ECO:0000313" key="1">
    <source>
        <dbReference type="EMBL" id="SDD84727.1"/>
    </source>
</evidence>
<dbReference type="GO" id="GO:0003677">
    <property type="term" value="F:DNA binding"/>
    <property type="evidence" value="ECO:0007669"/>
    <property type="project" value="InterPro"/>
</dbReference>
<dbReference type="SUPFAM" id="SSF53041">
    <property type="entry name" value="Resolvase-like"/>
    <property type="match status" value="1"/>
</dbReference>